<dbReference type="InterPro" id="IPR036059">
    <property type="entry name" value="TldD/PmbA_sf"/>
</dbReference>
<dbReference type="EMBL" id="BX569692">
    <property type="protein sequence ID" value="CAE07712.1"/>
    <property type="molecule type" value="Genomic_DNA"/>
</dbReference>
<dbReference type="RefSeq" id="WP_011128062.1">
    <property type="nucleotide sequence ID" value="NC_005070.1"/>
</dbReference>
<keyword evidence="4" id="KW-0482">Metalloprotease</keyword>
<dbReference type="KEGG" id="syw:SYNW1197"/>
<dbReference type="GO" id="GO:0005829">
    <property type="term" value="C:cytosol"/>
    <property type="evidence" value="ECO:0007669"/>
    <property type="project" value="TreeGrafter"/>
</dbReference>
<evidence type="ECO:0000313" key="9">
    <source>
        <dbReference type="Proteomes" id="UP000001422"/>
    </source>
</evidence>
<protein>
    <submittedName>
        <fullName evidence="8">Modulator of DNA gyrase TldD</fullName>
    </submittedName>
</protein>
<evidence type="ECO:0000313" key="8">
    <source>
        <dbReference type="EMBL" id="CAE07712.1"/>
    </source>
</evidence>
<evidence type="ECO:0000256" key="2">
    <source>
        <dbReference type="ARBA" id="ARBA00022670"/>
    </source>
</evidence>
<dbReference type="Pfam" id="PF01523">
    <property type="entry name" value="PmbA_TldD_1st"/>
    <property type="match status" value="1"/>
</dbReference>
<dbReference type="GO" id="GO:0008237">
    <property type="term" value="F:metallopeptidase activity"/>
    <property type="evidence" value="ECO:0007669"/>
    <property type="project" value="UniProtKB-KW"/>
</dbReference>
<dbReference type="PANTHER" id="PTHR30624">
    <property type="entry name" value="UNCHARACTERIZED PROTEIN TLDD AND PMBA"/>
    <property type="match status" value="1"/>
</dbReference>
<dbReference type="STRING" id="84588.SYNW1197"/>
<dbReference type="InterPro" id="IPR045570">
    <property type="entry name" value="Metalloprtase-TldD/E_cen_dom"/>
</dbReference>
<dbReference type="InterPro" id="IPR051463">
    <property type="entry name" value="Peptidase_U62_metallo"/>
</dbReference>
<comment type="similarity">
    <text evidence="1">Belongs to the peptidase U62 family.</text>
</comment>
<organism evidence="8 9">
    <name type="scientific">Parasynechococcus marenigrum (strain WH8102)</name>
    <dbReference type="NCBI Taxonomy" id="84588"/>
    <lineage>
        <taxon>Bacteria</taxon>
        <taxon>Bacillati</taxon>
        <taxon>Cyanobacteriota</taxon>
        <taxon>Cyanophyceae</taxon>
        <taxon>Synechococcales</taxon>
        <taxon>Prochlorococcaceae</taxon>
        <taxon>Parasynechococcus</taxon>
        <taxon>Parasynechococcus marenigrum</taxon>
    </lineage>
</organism>
<evidence type="ECO:0000259" key="6">
    <source>
        <dbReference type="Pfam" id="PF19289"/>
    </source>
</evidence>
<proteinExistence type="inferred from homology"/>
<dbReference type="InterPro" id="IPR045569">
    <property type="entry name" value="Metalloprtase-TldD/E_C"/>
</dbReference>
<dbReference type="Pfam" id="PF19290">
    <property type="entry name" value="PmbA_TldD_2nd"/>
    <property type="match status" value="1"/>
</dbReference>
<keyword evidence="2" id="KW-0645">Protease</keyword>
<evidence type="ECO:0000259" key="7">
    <source>
        <dbReference type="Pfam" id="PF19290"/>
    </source>
</evidence>
<evidence type="ECO:0000256" key="4">
    <source>
        <dbReference type="ARBA" id="ARBA00023049"/>
    </source>
</evidence>
<feature type="domain" description="Metalloprotease TldD/E N-terminal" evidence="5">
    <location>
        <begin position="28"/>
        <end position="91"/>
    </location>
</feature>
<dbReference type="GO" id="GO:0006508">
    <property type="term" value="P:proteolysis"/>
    <property type="evidence" value="ECO:0007669"/>
    <property type="project" value="UniProtKB-KW"/>
</dbReference>
<feature type="domain" description="Metalloprotease TldD/E central" evidence="7">
    <location>
        <begin position="148"/>
        <end position="230"/>
    </location>
</feature>
<dbReference type="PANTHER" id="PTHR30624:SF4">
    <property type="entry name" value="METALLOPROTEASE TLDD"/>
    <property type="match status" value="1"/>
</dbReference>
<accession>Q7U6Y9</accession>
<evidence type="ECO:0000256" key="1">
    <source>
        <dbReference type="ARBA" id="ARBA00005836"/>
    </source>
</evidence>
<sequence length="469" mass="50200">MTESFSQAWSSTLQALLQRGSGAGADLVEVFLEHTDHLGLLAEQERITSVNPTFARGAGIRVFLNGRDGFVSTNDLSVDGLTRALDQALAMLNLEGNGLAGKSTFEGLGALKDYALEKTSWLQQCPTMLDASSRLLEGTSQLERLGQHLQVRRGSYARDWQEVLVAASDGTFARDIRLHQSTGLSVLAADGDHRSSVGRRYGSTDRPDDLFTWNVETSAAEVCESAGTMLRADYVEAGQMPVVLANRFGGVIFHEACGHLLETTQIERGTTPFAEQVGELIAHPAVTAIDEGLSSGAFGSLSMDDEGMEPQRTVLIKDGVLQRFISDRAGELRTGHQRTGSGRRQSHAFAAASRMRNTYIDAGPHKPNDLIASVERGLYCKSMGGGSVGPTGQFNFSVEEGYLIENGNLTRPVKGATLIGDAKDVMPRISMCADDLDLAAGYCGSVSGSIFVTVGQPHIKVDSITVGGR</sequence>
<evidence type="ECO:0000256" key="3">
    <source>
        <dbReference type="ARBA" id="ARBA00022801"/>
    </source>
</evidence>
<name>Q7U6Y9_PARMW</name>
<dbReference type="eggNOG" id="COG0312">
    <property type="taxonomic scope" value="Bacteria"/>
</dbReference>
<dbReference type="InterPro" id="IPR035068">
    <property type="entry name" value="TldD/PmbA_N"/>
</dbReference>
<keyword evidence="3" id="KW-0378">Hydrolase</keyword>
<dbReference type="Gene3D" id="3.30.2290.10">
    <property type="entry name" value="PmbA/TldD superfamily"/>
    <property type="match status" value="1"/>
</dbReference>
<dbReference type="AlphaFoldDB" id="Q7U6Y9"/>
<dbReference type="HOGENOM" id="CLU_026425_1_0_3"/>
<dbReference type="InterPro" id="IPR002510">
    <property type="entry name" value="Metalloprtase-TldD/E_N"/>
</dbReference>
<evidence type="ECO:0000259" key="5">
    <source>
        <dbReference type="Pfam" id="PF01523"/>
    </source>
</evidence>
<dbReference type="Proteomes" id="UP000001422">
    <property type="component" value="Chromosome"/>
</dbReference>
<dbReference type="SUPFAM" id="SSF111283">
    <property type="entry name" value="Putative modulator of DNA gyrase, PmbA/TldD"/>
    <property type="match status" value="1"/>
</dbReference>
<reference evidence="8 9" key="1">
    <citation type="journal article" date="2003" name="Nature">
        <title>The genome of a motile marine Synechococcus.</title>
        <authorList>
            <person name="Palenik B."/>
            <person name="Brahamsha B."/>
            <person name="Larimer F."/>
            <person name="Land M."/>
            <person name="Hauser L."/>
            <person name="Chain P."/>
            <person name="Lamerdin J."/>
            <person name="Regala W."/>
            <person name="Allen E.A."/>
            <person name="McCarren J."/>
            <person name="Paulsen I."/>
            <person name="Dufresne A."/>
            <person name="Partensky F."/>
            <person name="Webb E."/>
            <person name="Waterbury J."/>
        </authorList>
    </citation>
    <scope>NUCLEOTIDE SEQUENCE [LARGE SCALE GENOMIC DNA]</scope>
    <source>
        <strain evidence="8 9">WH8102</strain>
    </source>
</reference>
<feature type="domain" description="Metalloprotease TldD/E C-terminal" evidence="6">
    <location>
        <begin position="238"/>
        <end position="468"/>
    </location>
</feature>
<keyword evidence="9" id="KW-1185">Reference proteome</keyword>
<gene>
    <name evidence="8" type="primary">tldD</name>
    <name evidence="8" type="ordered locus">SYNW1197</name>
</gene>
<dbReference type="Pfam" id="PF19289">
    <property type="entry name" value="PmbA_TldD_3rd"/>
    <property type="match status" value="1"/>
</dbReference>